<feature type="compositionally biased region" description="Low complexity" evidence="1">
    <location>
        <begin position="417"/>
        <end position="428"/>
    </location>
</feature>
<dbReference type="AlphaFoldDB" id="A0A6A6QS25"/>
<keyword evidence="3" id="KW-1185">Reference proteome</keyword>
<feature type="compositionally biased region" description="Pro residues" evidence="1">
    <location>
        <begin position="387"/>
        <end position="397"/>
    </location>
</feature>
<feature type="region of interest" description="Disordered" evidence="1">
    <location>
        <begin position="152"/>
        <end position="260"/>
    </location>
</feature>
<organism evidence="2 3">
    <name type="scientific">Lophium mytilinum</name>
    <dbReference type="NCBI Taxonomy" id="390894"/>
    <lineage>
        <taxon>Eukaryota</taxon>
        <taxon>Fungi</taxon>
        <taxon>Dikarya</taxon>
        <taxon>Ascomycota</taxon>
        <taxon>Pezizomycotina</taxon>
        <taxon>Dothideomycetes</taxon>
        <taxon>Pleosporomycetidae</taxon>
        <taxon>Mytilinidiales</taxon>
        <taxon>Mytilinidiaceae</taxon>
        <taxon>Lophium</taxon>
    </lineage>
</organism>
<feature type="compositionally biased region" description="Acidic residues" evidence="1">
    <location>
        <begin position="501"/>
        <end position="510"/>
    </location>
</feature>
<name>A0A6A6QS25_9PEZI</name>
<feature type="compositionally biased region" description="Acidic residues" evidence="1">
    <location>
        <begin position="208"/>
        <end position="218"/>
    </location>
</feature>
<feature type="compositionally biased region" description="Basic and acidic residues" evidence="1">
    <location>
        <begin position="196"/>
        <end position="207"/>
    </location>
</feature>
<feature type="region of interest" description="Disordered" evidence="1">
    <location>
        <begin position="299"/>
        <end position="450"/>
    </location>
</feature>
<dbReference type="EMBL" id="MU004190">
    <property type="protein sequence ID" value="KAF2494563.1"/>
    <property type="molecule type" value="Genomic_DNA"/>
</dbReference>
<dbReference type="Proteomes" id="UP000799750">
    <property type="component" value="Unassembled WGS sequence"/>
</dbReference>
<evidence type="ECO:0000313" key="3">
    <source>
        <dbReference type="Proteomes" id="UP000799750"/>
    </source>
</evidence>
<feature type="compositionally biased region" description="Pro residues" evidence="1">
    <location>
        <begin position="353"/>
        <end position="363"/>
    </location>
</feature>
<accession>A0A6A6QS25</accession>
<sequence length="510" mass="57035">MARGQKRKYSSLTRMSQIHVDGLIPQIAANWGQPSILDCIPAGIRYRIHDDNGKATDEPENNPQNWGIQFLKELFDLSDHTKERFEEVRQELVAAFRKRREEGIGGDTPWLRDWDVIEVHRRFCKEAEMKAEEEGRVDEKDEDRTLVQEFGMETAGAEKETDTDLILLNPSQAQTDGRPRGLYSDYQRRPLPKPGTKPDRTDEKDVLTDNEDSPDTSEESSKTESESESEEDWDAPAKPLSKRLRLEDTHGAPLSLSPDQESRYRKISDFFTVAPRAMTTSQLPASSLPPAPMLNQRVTRSMRASSQMQSAITTPETPPPAYDPLPRSAHPAHTDLLNFSHPPTPSAFTQTKPNPPRPQPFHVPRPMIHPIHPAPRRPIFRPKAPLAQPPNGLPSLPPLSQFIKQEPLPGPQAPSYPRLQPLLPPFRLGIKPDPDTQLPPLPHGSQLPRTNPSLLRLEYEAAAAASRAAQLRLEMARQGRSPSPAAFVPRKGGTCGSSLDDPLELDSDSD</sequence>
<gene>
    <name evidence="2" type="ORF">BU16DRAFT_618631</name>
</gene>
<proteinExistence type="predicted"/>
<evidence type="ECO:0000313" key="2">
    <source>
        <dbReference type="EMBL" id="KAF2494563.1"/>
    </source>
</evidence>
<dbReference type="OrthoDB" id="3781687at2759"/>
<protein>
    <submittedName>
        <fullName evidence="2">Uncharacterized protein</fullName>
    </submittedName>
</protein>
<reference evidence="2" key="1">
    <citation type="journal article" date="2020" name="Stud. Mycol.">
        <title>101 Dothideomycetes genomes: a test case for predicting lifestyles and emergence of pathogens.</title>
        <authorList>
            <person name="Haridas S."/>
            <person name="Albert R."/>
            <person name="Binder M."/>
            <person name="Bloem J."/>
            <person name="Labutti K."/>
            <person name="Salamov A."/>
            <person name="Andreopoulos B."/>
            <person name="Baker S."/>
            <person name="Barry K."/>
            <person name="Bills G."/>
            <person name="Bluhm B."/>
            <person name="Cannon C."/>
            <person name="Castanera R."/>
            <person name="Culley D."/>
            <person name="Daum C."/>
            <person name="Ezra D."/>
            <person name="Gonzalez J."/>
            <person name="Henrissat B."/>
            <person name="Kuo A."/>
            <person name="Liang C."/>
            <person name="Lipzen A."/>
            <person name="Lutzoni F."/>
            <person name="Magnuson J."/>
            <person name="Mondo S."/>
            <person name="Nolan M."/>
            <person name="Ohm R."/>
            <person name="Pangilinan J."/>
            <person name="Park H.-J."/>
            <person name="Ramirez L."/>
            <person name="Alfaro M."/>
            <person name="Sun H."/>
            <person name="Tritt A."/>
            <person name="Yoshinaga Y."/>
            <person name="Zwiers L.-H."/>
            <person name="Turgeon B."/>
            <person name="Goodwin S."/>
            <person name="Spatafora J."/>
            <person name="Crous P."/>
            <person name="Grigoriev I."/>
        </authorList>
    </citation>
    <scope>NUCLEOTIDE SEQUENCE</scope>
    <source>
        <strain evidence="2">CBS 269.34</strain>
    </source>
</reference>
<feature type="compositionally biased region" description="Polar residues" evidence="1">
    <location>
        <begin position="299"/>
        <end position="315"/>
    </location>
</feature>
<feature type="region of interest" description="Disordered" evidence="1">
    <location>
        <begin position="475"/>
        <end position="510"/>
    </location>
</feature>
<evidence type="ECO:0000256" key="1">
    <source>
        <dbReference type="SAM" id="MobiDB-lite"/>
    </source>
</evidence>